<dbReference type="EMBL" id="JBHLUD010000009">
    <property type="protein sequence ID" value="MFC0545421.1"/>
    <property type="molecule type" value="Genomic_DNA"/>
</dbReference>
<keyword evidence="1" id="KW-0472">Membrane</keyword>
<dbReference type="Proteomes" id="UP001589810">
    <property type="component" value="Unassembled WGS sequence"/>
</dbReference>
<keyword evidence="1" id="KW-1133">Transmembrane helix</keyword>
<evidence type="ECO:0000313" key="3">
    <source>
        <dbReference type="Proteomes" id="UP001589810"/>
    </source>
</evidence>
<dbReference type="RefSeq" id="WP_273934587.1">
    <property type="nucleotide sequence ID" value="NZ_CP097263.1"/>
</dbReference>
<keyword evidence="3" id="KW-1185">Reference proteome</keyword>
<feature type="transmembrane region" description="Helical" evidence="1">
    <location>
        <begin position="152"/>
        <end position="169"/>
    </location>
</feature>
<feature type="transmembrane region" description="Helical" evidence="1">
    <location>
        <begin position="56"/>
        <end position="73"/>
    </location>
</feature>
<proteinExistence type="predicted"/>
<keyword evidence="1" id="KW-0812">Transmembrane</keyword>
<gene>
    <name evidence="2" type="ORF">ACFFH7_28190</name>
</gene>
<organism evidence="2 3">
    <name type="scientific">Kutzneria chonburiensis</name>
    <dbReference type="NCBI Taxonomy" id="1483604"/>
    <lineage>
        <taxon>Bacteria</taxon>
        <taxon>Bacillati</taxon>
        <taxon>Actinomycetota</taxon>
        <taxon>Actinomycetes</taxon>
        <taxon>Pseudonocardiales</taxon>
        <taxon>Pseudonocardiaceae</taxon>
        <taxon>Kutzneria</taxon>
    </lineage>
</organism>
<evidence type="ECO:0000256" key="1">
    <source>
        <dbReference type="SAM" id="Phobius"/>
    </source>
</evidence>
<reference evidence="2 3" key="1">
    <citation type="submission" date="2024-09" db="EMBL/GenBank/DDBJ databases">
        <authorList>
            <person name="Sun Q."/>
            <person name="Mori K."/>
        </authorList>
    </citation>
    <scope>NUCLEOTIDE SEQUENCE [LARGE SCALE GENOMIC DNA]</scope>
    <source>
        <strain evidence="2 3">TBRC 1432</strain>
    </source>
</reference>
<evidence type="ECO:0000313" key="2">
    <source>
        <dbReference type="EMBL" id="MFC0545421.1"/>
    </source>
</evidence>
<feature type="transmembrane region" description="Helical" evidence="1">
    <location>
        <begin position="103"/>
        <end position="121"/>
    </location>
</feature>
<sequence>MARVLGCVLVAAMAALVVLMLVASPDKAGEGGPVFGVLLAAYLVAFLYGRPDLSAVATGVAAAVLWLAVVALIPPVSLALALLSVAVAGVVGVWLTRNPVAGLAAAMSSALLITTVAWALVTYGPERFVPVLDAPGAADPLLESRIEAPDPYVGLLALGALLAVVLVAVRRFRTVNAAVST</sequence>
<protein>
    <submittedName>
        <fullName evidence="2">Uncharacterized protein</fullName>
    </submittedName>
</protein>
<accession>A0ABV6MYN3</accession>
<name>A0ABV6MYN3_9PSEU</name>
<feature type="transmembrane region" description="Helical" evidence="1">
    <location>
        <begin position="79"/>
        <end position="96"/>
    </location>
</feature>
<comment type="caution">
    <text evidence="2">The sequence shown here is derived from an EMBL/GenBank/DDBJ whole genome shotgun (WGS) entry which is preliminary data.</text>
</comment>
<feature type="transmembrane region" description="Helical" evidence="1">
    <location>
        <begin position="33"/>
        <end position="49"/>
    </location>
</feature>